<name>A0ABW3D296_9FLAO</name>
<proteinExistence type="predicted"/>
<organism evidence="2 3">
    <name type="scientific">Sungkyunkwania multivorans</name>
    <dbReference type="NCBI Taxonomy" id="1173618"/>
    <lineage>
        <taxon>Bacteria</taxon>
        <taxon>Pseudomonadati</taxon>
        <taxon>Bacteroidota</taxon>
        <taxon>Flavobacteriia</taxon>
        <taxon>Flavobacteriales</taxon>
        <taxon>Flavobacteriaceae</taxon>
        <taxon>Sungkyunkwania</taxon>
    </lineage>
</organism>
<dbReference type="PANTHER" id="PTHR42678:SF34">
    <property type="entry name" value="OS04G0183300 PROTEIN"/>
    <property type="match status" value="1"/>
</dbReference>
<dbReference type="Pfam" id="PF01425">
    <property type="entry name" value="Amidase"/>
    <property type="match status" value="1"/>
</dbReference>
<dbReference type="Proteomes" id="UP001596978">
    <property type="component" value="Unassembled WGS sequence"/>
</dbReference>
<dbReference type="EMBL" id="JBHTJH010000025">
    <property type="protein sequence ID" value="MFD0864170.1"/>
    <property type="molecule type" value="Genomic_DNA"/>
</dbReference>
<dbReference type="InterPro" id="IPR023631">
    <property type="entry name" value="Amidase_dom"/>
</dbReference>
<gene>
    <name evidence="2" type="ORF">ACFQ1M_18285</name>
</gene>
<dbReference type="RefSeq" id="WP_386411311.1">
    <property type="nucleotide sequence ID" value="NZ_JBHTJH010000025.1"/>
</dbReference>
<comment type="caution">
    <text evidence="2">The sequence shown here is derived from an EMBL/GenBank/DDBJ whole genome shotgun (WGS) entry which is preliminary data.</text>
</comment>
<evidence type="ECO:0000313" key="2">
    <source>
        <dbReference type="EMBL" id="MFD0864170.1"/>
    </source>
</evidence>
<sequence>MKIKIICLLSLLFFIACKEESKNASKLKEHIPYVDRFENYDDAAEIAEQQDHEKDRMRFKLLNSKVLDRASVWEPLMSDLASFSEEGHNRLKPLVLEQDIPTIQEHIKEGKLSYEQLTLFYLYRINKYESDPATSLYAIIAMNPEAVAQARAMDKKGIDPSKPLFGMPILLKDNIGTSEMPTTAGALALKDNQTKDAFIVERLKDAGAIILGKVNLSEWAYYFCSGCPLGYSAIGGQSLNPYGRKIFETGGSSAASGTSIAANYAVAAIGTETAGSILSPSSQNSVVGLKPTIGLLSRSGIVPISSTLDTPGPMTKSVVDNAIVLEALLGFDKNDTKSIKLDSYGPYVPDRSGANLKGKRFGAFKNLIESDSIYRMTMQKLKDEGAEIIQFEPPQASLDGFLTLLNIDMKHDLPAYLETYASDNIVVKTVADVVNFNKQDTLVRAPYGQALFEGIVADSTTVEELQEIKKKLMANGKTIFDEVMKENDLDAVLSINNYHAAFAAVAEYPCLTVPMGYKETGEPISLTFIGKPLTEKELYELGYAFEQATKIRQIPREYQ</sequence>
<dbReference type="SUPFAM" id="SSF75304">
    <property type="entry name" value="Amidase signature (AS) enzymes"/>
    <property type="match status" value="1"/>
</dbReference>
<accession>A0ABW3D296</accession>
<feature type="domain" description="Amidase" evidence="1">
    <location>
        <begin position="118"/>
        <end position="538"/>
    </location>
</feature>
<dbReference type="InterPro" id="IPR036928">
    <property type="entry name" value="AS_sf"/>
</dbReference>
<dbReference type="PANTHER" id="PTHR42678">
    <property type="entry name" value="AMIDASE"/>
    <property type="match status" value="1"/>
</dbReference>
<keyword evidence="3" id="KW-1185">Reference proteome</keyword>
<protein>
    <submittedName>
        <fullName evidence="2">Amidase family protein</fullName>
    </submittedName>
</protein>
<reference evidence="3" key="1">
    <citation type="journal article" date="2019" name="Int. J. Syst. Evol. Microbiol.">
        <title>The Global Catalogue of Microorganisms (GCM) 10K type strain sequencing project: providing services to taxonomists for standard genome sequencing and annotation.</title>
        <authorList>
            <consortium name="The Broad Institute Genomics Platform"/>
            <consortium name="The Broad Institute Genome Sequencing Center for Infectious Disease"/>
            <person name="Wu L."/>
            <person name="Ma J."/>
        </authorList>
    </citation>
    <scope>NUCLEOTIDE SEQUENCE [LARGE SCALE GENOMIC DNA]</scope>
    <source>
        <strain evidence="3">CCUG 62952</strain>
    </source>
</reference>
<evidence type="ECO:0000259" key="1">
    <source>
        <dbReference type="Pfam" id="PF01425"/>
    </source>
</evidence>
<dbReference type="PROSITE" id="PS51257">
    <property type="entry name" value="PROKAR_LIPOPROTEIN"/>
    <property type="match status" value="1"/>
</dbReference>
<evidence type="ECO:0000313" key="3">
    <source>
        <dbReference type="Proteomes" id="UP001596978"/>
    </source>
</evidence>
<dbReference type="Gene3D" id="3.90.1300.10">
    <property type="entry name" value="Amidase signature (AS) domain"/>
    <property type="match status" value="1"/>
</dbReference>